<reference evidence="2" key="3">
    <citation type="submission" date="2016-06" db="UniProtKB">
        <authorList>
            <consortium name="WormBaseParasite"/>
        </authorList>
    </citation>
    <scope>IDENTIFICATION</scope>
</reference>
<proteinExistence type="predicted"/>
<reference evidence="1" key="2">
    <citation type="submission" date="2014-05" db="EMBL/GenBank/DDBJ databases">
        <title>The genome and life-stage specific transcriptomes of Globodera pallida elucidate key aspects of plant parasitism by a cyst nematode.</title>
        <authorList>
            <person name="Cotton J.A."/>
            <person name="Lilley C.J."/>
            <person name="Jones L.M."/>
            <person name="Kikuchi T."/>
            <person name="Reid A.J."/>
            <person name="Thorpe P."/>
            <person name="Tsai I.J."/>
            <person name="Beasley H."/>
            <person name="Blok V."/>
            <person name="Cock P.J.A."/>
            <person name="Van den Akker S.E."/>
            <person name="Holroyd N."/>
            <person name="Hunt M."/>
            <person name="Mantelin S."/>
            <person name="Naghra H."/>
            <person name="Pain A."/>
            <person name="Palomares-Rius J.E."/>
            <person name="Zarowiecki M."/>
            <person name="Berriman M."/>
            <person name="Jones J.T."/>
            <person name="Urwin P.E."/>
        </authorList>
    </citation>
    <scope>NUCLEOTIDE SEQUENCE [LARGE SCALE GENOMIC DNA]</scope>
    <source>
        <strain evidence="1">Lindley</strain>
    </source>
</reference>
<name>A0A183CJM6_GLOPA</name>
<dbReference type="Gene3D" id="1.10.287.650">
    <property type="entry name" value="L27 domain"/>
    <property type="match status" value="1"/>
</dbReference>
<accession>A0A183CJM6</accession>
<dbReference type="WBParaSite" id="GPLIN_001308200">
    <property type="protein sequence ID" value="GPLIN_001308200"/>
    <property type="gene ID" value="GPLIN_001308200"/>
</dbReference>
<dbReference type="AlphaFoldDB" id="A0A183CJM6"/>
<evidence type="ECO:0000313" key="1">
    <source>
        <dbReference type="Proteomes" id="UP000050741"/>
    </source>
</evidence>
<reference evidence="1" key="1">
    <citation type="submission" date="2013-12" db="EMBL/GenBank/DDBJ databases">
        <authorList>
            <person name="Aslett M."/>
        </authorList>
    </citation>
    <scope>NUCLEOTIDE SEQUENCE [LARGE SCALE GENOMIC DNA]</scope>
    <source>
        <strain evidence="1">Lindley</strain>
    </source>
</reference>
<dbReference type="Proteomes" id="UP000050741">
    <property type="component" value="Unassembled WGS sequence"/>
</dbReference>
<organism evidence="1 2">
    <name type="scientific">Globodera pallida</name>
    <name type="common">Potato cyst nematode worm</name>
    <name type="synonym">Heterodera pallida</name>
    <dbReference type="NCBI Taxonomy" id="36090"/>
    <lineage>
        <taxon>Eukaryota</taxon>
        <taxon>Metazoa</taxon>
        <taxon>Ecdysozoa</taxon>
        <taxon>Nematoda</taxon>
        <taxon>Chromadorea</taxon>
        <taxon>Rhabditida</taxon>
        <taxon>Tylenchina</taxon>
        <taxon>Tylenchomorpha</taxon>
        <taxon>Tylenchoidea</taxon>
        <taxon>Heteroderidae</taxon>
        <taxon>Heteroderinae</taxon>
        <taxon>Globodera</taxon>
    </lineage>
</organism>
<sequence length="87" mass="9728">MPGSTTIIYTQNWLPPRPTNYDNNANVGGQANRTQIAGVERVLFSLDQMSVLTDCVAGVQHQQQLLDQALNDRELHQLLLVSVFIFC</sequence>
<keyword evidence="1" id="KW-1185">Reference proteome</keyword>
<protein>
    <submittedName>
        <fullName evidence="2">Uncharacterized protein</fullName>
    </submittedName>
</protein>
<evidence type="ECO:0000313" key="2">
    <source>
        <dbReference type="WBParaSite" id="GPLIN_001308200"/>
    </source>
</evidence>